<reference evidence="5 6" key="1">
    <citation type="submission" date="2017-10" db="EMBL/GenBank/DDBJ databases">
        <title>Genome sequence of Caulobacter mirabilis FWC38.</title>
        <authorList>
            <person name="Fiebig A."/>
            <person name="Crosson S."/>
        </authorList>
    </citation>
    <scope>NUCLEOTIDE SEQUENCE [LARGE SCALE GENOMIC DNA]</scope>
    <source>
        <strain evidence="5 6">FWC 38</strain>
    </source>
</reference>
<dbReference type="SUPFAM" id="SSF46689">
    <property type="entry name" value="Homeodomain-like"/>
    <property type="match status" value="1"/>
</dbReference>
<evidence type="ECO:0000313" key="6">
    <source>
        <dbReference type="Proteomes" id="UP000228945"/>
    </source>
</evidence>
<dbReference type="Gene3D" id="1.10.357.10">
    <property type="entry name" value="Tetracycline Repressor, domain 2"/>
    <property type="match status" value="1"/>
</dbReference>
<evidence type="ECO:0000256" key="3">
    <source>
        <dbReference type="SAM" id="MobiDB-lite"/>
    </source>
</evidence>
<sequence>MVLFRRRGGYERLVSGGDGDRGADLCDPRDAGRARDRPASAGQRSGEGGQVHQLLLLAPGHDRPGRTGPGLRLGRDRRGQPGPGPVRCAVRGVVRGLEPDHDRPVPAQAGAFPAVGAVPADRRLRRPGSVDVTGTVRRFTTADWLGLGLAALAEAGPPALTIEALCQRAGKTKGSFYAHFAGSEAYLAALAEHWRERHTRRLVEAARAEDRADAQLSALDQLALRLDERVEQGMRRLAAVDETVRRVCAEVDRERIAYLAELHQVSGRFDAADAQALARLEYAAFVGFQQIDTGAGEAGAAASYALFLKLTGRA</sequence>
<dbReference type="Proteomes" id="UP000228945">
    <property type="component" value="Chromosome"/>
</dbReference>
<dbReference type="EMBL" id="CP024201">
    <property type="protein sequence ID" value="ATQ43615.1"/>
    <property type="molecule type" value="Genomic_DNA"/>
</dbReference>
<feature type="compositionally biased region" description="Basic and acidic residues" evidence="3">
    <location>
        <begin position="18"/>
        <end position="38"/>
    </location>
</feature>
<protein>
    <recommendedName>
        <fullName evidence="4">HTH tetR-type domain-containing protein</fullName>
    </recommendedName>
</protein>
<feature type="DNA-binding region" description="H-T-H motif" evidence="2">
    <location>
        <begin position="161"/>
        <end position="180"/>
    </location>
</feature>
<evidence type="ECO:0000313" key="5">
    <source>
        <dbReference type="EMBL" id="ATQ43615.1"/>
    </source>
</evidence>
<keyword evidence="6" id="KW-1185">Reference proteome</keyword>
<gene>
    <name evidence="5" type="ORF">CSW64_15025</name>
</gene>
<evidence type="ECO:0000256" key="2">
    <source>
        <dbReference type="PROSITE-ProRule" id="PRU00335"/>
    </source>
</evidence>
<evidence type="ECO:0000256" key="1">
    <source>
        <dbReference type="ARBA" id="ARBA00023125"/>
    </source>
</evidence>
<dbReference type="Pfam" id="PF00440">
    <property type="entry name" value="TetR_N"/>
    <property type="match status" value="1"/>
</dbReference>
<dbReference type="InterPro" id="IPR009057">
    <property type="entry name" value="Homeodomain-like_sf"/>
</dbReference>
<proteinExistence type="predicted"/>
<dbReference type="AlphaFoldDB" id="A0A2D2B052"/>
<organism evidence="5 6">
    <name type="scientific">Caulobacter mirabilis</name>
    <dbReference type="NCBI Taxonomy" id="69666"/>
    <lineage>
        <taxon>Bacteria</taxon>
        <taxon>Pseudomonadati</taxon>
        <taxon>Pseudomonadota</taxon>
        <taxon>Alphaproteobacteria</taxon>
        <taxon>Caulobacterales</taxon>
        <taxon>Caulobacteraceae</taxon>
        <taxon>Caulobacter</taxon>
    </lineage>
</organism>
<dbReference type="PROSITE" id="PS50977">
    <property type="entry name" value="HTH_TETR_2"/>
    <property type="match status" value="1"/>
</dbReference>
<dbReference type="KEGG" id="cmb:CSW64_15025"/>
<feature type="region of interest" description="Disordered" evidence="3">
    <location>
        <begin position="11"/>
        <end position="87"/>
    </location>
</feature>
<dbReference type="GO" id="GO:0003677">
    <property type="term" value="F:DNA binding"/>
    <property type="evidence" value="ECO:0007669"/>
    <property type="project" value="UniProtKB-UniRule"/>
</dbReference>
<evidence type="ECO:0000259" key="4">
    <source>
        <dbReference type="PROSITE" id="PS50977"/>
    </source>
</evidence>
<name>A0A2D2B052_9CAUL</name>
<dbReference type="OrthoDB" id="3218408at2"/>
<feature type="domain" description="HTH tetR-type" evidence="4">
    <location>
        <begin position="138"/>
        <end position="198"/>
    </location>
</feature>
<keyword evidence="1 2" id="KW-0238">DNA-binding</keyword>
<accession>A0A2D2B052</accession>
<dbReference type="InterPro" id="IPR001647">
    <property type="entry name" value="HTH_TetR"/>
</dbReference>